<keyword evidence="20" id="KW-1185">Reference proteome</keyword>
<evidence type="ECO:0000256" key="11">
    <source>
        <dbReference type="ARBA" id="ARBA00023136"/>
    </source>
</evidence>
<organism evidence="19 20">
    <name type="scientific">Nadsonia fulvescens var. elongata DSM 6958</name>
    <dbReference type="NCBI Taxonomy" id="857566"/>
    <lineage>
        <taxon>Eukaryota</taxon>
        <taxon>Fungi</taxon>
        <taxon>Dikarya</taxon>
        <taxon>Ascomycota</taxon>
        <taxon>Saccharomycotina</taxon>
        <taxon>Dipodascomycetes</taxon>
        <taxon>Dipodascales</taxon>
        <taxon>Dipodascales incertae sedis</taxon>
        <taxon>Nadsonia</taxon>
    </lineage>
</organism>
<keyword evidence="7 16" id="KW-0663">Pyridoxal phosphate</keyword>
<dbReference type="STRING" id="857566.A0A1E3PFN9"/>
<evidence type="ECO:0000256" key="4">
    <source>
        <dbReference type="ARBA" id="ARBA00004991"/>
    </source>
</evidence>
<feature type="signal peptide" evidence="18">
    <location>
        <begin position="1"/>
        <end position="24"/>
    </location>
</feature>
<keyword evidence="10" id="KW-0443">Lipid metabolism</keyword>
<keyword evidence="11" id="KW-0472">Membrane</keyword>
<dbReference type="AlphaFoldDB" id="A0A1E3PFN9"/>
<dbReference type="GO" id="GO:0016740">
    <property type="term" value="F:transferase activity"/>
    <property type="evidence" value="ECO:0007669"/>
    <property type="project" value="UniProtKB-KW"/>
</dbReference>
<comment type="pathway">
    <text evidence="3">Lipid metabolism; sphingolipid metabolism.</text>
</comment>
<dbReference type="GO" id="GO:0030170">
    <property type="term" value="F:pyridoxal phosphate binding"/>
    <property type="evidence" value="ECO:0007669"/>
    <property type="project" value="InterPro"/>
</dbReference>
<keyword evidence="19" id="KW-0808">Transferase</keyword>
<keyword evidence="9" id="KW-1133">Transmembrane helix</keyword>
<dbReference type="PANTHER" id="PTHR42735">
    <property type="match status" value="1"/>
</dbReference>
<dbReference type="GO" id="GO:0008117">
    <property type="term" value="F:sphinganine-1-phosphate aldolase activity"/>
    <property type="evidence" value="ECO:0007669"/>
    <property type="project" value="UniProtKB-EC"/>
</dbReference>
<dbReference type="PANTHER" id="PTHR42735:SF6">
    <property type="entry name" value="SPHINGOSINE-1-PHOSPHATE LYASE 1"/>
    <property type="match status" value="1"/>
</dbReference>
<dbReference type="EMBL" id="KV454412">
    <property type="protein sequence ID" value="ODQ64246.1"/>
    <property type="molecule type" value="Genomic_DNA"/>
</dbReference>
<evidence type="ECO:0000256" key="10">
    <source>
        <dbReference type="ARBA" id="ARBA00023098"/>
    </source>
</evidence>
<keyword evidence="18" id="KW-0732">Signal</keyword>
<gene>
    <name evidence="19" type="ORF">NADFUDRAFT_47502</name>
</gene>
<evidence type="ECO:0000256" key="17">
    <source>
        <dbReference type="RuleBase" id="RU000382"/>
    </source>
</evidence>
<evidence type="ECO:0000256" key="2">
    <source>
        <dbReference type="ARBA" id="ARBA00004389"/>
    </source>
</evidence>
<dbReference type="InterPro" id="IPR015424">
    <property type="entry name" value="PyrdxlP-dep_Trfase"/>
</dbReference>
<accession>A0A1E3PFN9</accession>
<dbReference type="Gene3D" id="3.40.640.10">
    <property type="entry name" value="Type I PLP-dependent aspartate aminotransferase-like (Major domain)"/>
    <property type="match status" value="1"/>
</dbReference>
<evidence type="ECO:0000256" key="14">
    <source>
        <dbReference type="ARBA" id="ARBA00038965"/>
    </source>
</evidence>
<dbReference type="InterPro" id="IPR015422">
    <property type="entry name" value="PyrdxlP-dep_Trfase_small"/>
</dbReference>
<evidence type="ECO:0000313" key="20">
    <source>
        <dbReference type="Proteomes" id="UP000095009"/>
    </source>
</evidence>
<dbReference type="Proteomes" id="UP000095009">
    <property type="component" value="Unassembled WGS sequence"/>
</dbReference>
<evidence type="ECO:0000256" key="18">
    <source>
        <dbReference type="SAM" id="SignalP"/>
    </source>
</evidence>
<keyword evidence="6" id="KW-0256">Endoplasmic reticulum</keyword>
<dbReference type="SUPFAM" id="SSF53383">
    <property type="entry name" value="PLP-dependent transferases"/>
    <property type="match status" value="1"/>
</dbReference>
<dbReference type="FunFam" id="3.40.640.10:FF:000020">
    <property type="entry name" value="sphingosine-1-phosphate lyase 1"/>
    <property type="match status" value="1"/>
</dbReference>
<evidence type="ECO:0000256" key="13">
    <source>
        <dbReference type="ARBA" id="ARBA00038302"/>
    </source>
</evidence>
<evidence type="ECO:0000256" key="12">
    <source>
        <dbReference type="ARBA" id="ARBA00023239"/>
    </source>
</evidence>
<dbReference type="EC" id="4.1.2.27" evidence="14"/>
<evidence type="ECO:0000256" key="1">
    <source>
        <dbReference type="ARBA" id="ARBA00001933"/>
    </source>
</evidence>
<reference evidence="19 20" key="1">
    <citation type="journal article" date="2016" name="Proc. Natl. Acad. Sci. U.S.A.">
        <title>Comparative genomics of biotechnologically important yeasts.</title>
        <authorList>
            <person name="Riley R."/>
            <person name="Haridas S."/>
            <person name="Wolfe K.H."/>
            <person name="Lopes M.R."/>
            <person name="Hittinger C.T."/>
            <person name="Goeker M."/>
            <person name="Salamov A.A."/>
            <person name="Wisecaver J.H."/>
            <person name="Long T.M."/>
            <person name="Calvey C.H."/>
            <person name="Aerts A.L."/>
            <person name="Barry K.W."/>
            <person name="Choi C."/>
            <person name="Clum A."/>
            <person name="Coughlan A.Y."/>
            <person name="Deshpande S."/>
            <person name="Douglass A.P."/>
            <person name="Hanson S.J."/>
            <person name="Klenk H.-P."/>
            <person name="LaButti K.M."/>
            <person name="Lapidus A."/>
            <person name="Lindquist E.A."/>
            <person name="Lipzen A.M."/>
            <person name="Meier-Kolthoff J.P."/>
            <person name="Ohm R.A."/>
            <person name="Otillar R.P."/>
            <person name="Pangilinan J.L."/>
            <person name="Peng Y."/>
            <person name="Rokas A."/>
            <person name="Rosa C.A."/>
            <person name="Scheuner C."/>
            <person name="Sibirny A.A."/>
            <person name="Slot J.C."/>
            <person name="Stielow J.B."/>
            <person name="Sun H."/>
            <person name="Kurtzman C.P."/>
            <person name="Blackwell M."/>
            <person name="Grigoriev I.V."/>
            <person name="Jeffries T.W."/>
        </authorList>
    </citation>
    <scope>NUCLEOTIDE SEQUENCE [LARGE SCALE GENOMIC DNA]</scope>
    <source>
        <strain evidence="19 20">DSM 6958</strain>
    </source>
</reference>
<evidence type="ECO:0000313" key="19">
    <source>
        <dbReference type="EMBL" id="ODQ64246.1"/>
    </source>
</evidence>
<keyword evidence="12 17" id="KW-0456">Lyase</keyword>
<comment type="pathway">
    <text evidence="4">Sphingolipid metabolism.</text>
</comment>
<evidence type="ECO:0000256" key="6">
    <source>
        <dbReference type="ARBA" id="ARBA00022824"/>
    </source>
</evidence>
<feature type="modified residue" description="N6-(pyridoxal phosphate)lysine" evidence="16">
    <location>
        <position position="368"/>
    </location>
</feature>
<dbReference type="InterPro" id="IPR050477">
    <property type="entry name" value="GrpII_AminoAcid_Decarb"/>
</dbReference>
<evidence type="ECO:0000256" key="8">
    <source>
        <dbReference type="ARBA" id="ARBA00022919"/>
    </source>
</evidence>
<evidence type="ECO:0000256" key="3">
    <source>
        <dbReference type="ARBA" id="ARBA00004760"/>
    </source>
</evidence>
<sequence>MRIIQLGVFISLLIAIGLNTTVEGAGPSRLYNLAIEYYDSRVHWQFIRDFVFVKFLWYQFTRSWDLIMGYGVIGAVKFLYDRVVHLAVTQFMALPSIKTKVDNEVLAITTKLESDMIPSSDELTYYHELPRQGWTSEAVLEQLHSLETLKHSNWEKGRVSGAVYHGGEDLLELQAKAYNLFGVANQLHPDVFPGVRKMESEIVSMVLKLYNAPTGACGTSTSGGTESLLLACLSAKKHAFETRGVTDPEIVAPITVHAGFDKAAYYFGIKLHHAPIDPITYQVDILHVKRLINANTVLLVGSAPNFPHGIIDDIPALGALAQRHNIPLHVDACLGSFIMPFLEPAGLTSALFDFRVPGVTSVSCDTHKYGFAPKGSSVIMYRNQLLRASQYFVCTKWSGGIYGSPTLAGSRPGALMAGCWATMMTIGYEGYLASCLEIVGAAQRLKAAIRDEIGPHLQVLGDPIGAVIAFKSDTVNIYDLADSMKKLGWHLSALQKPAAIHVAVTKLTVPVIDDLIRDLKDSVNGLVGQDGRGSAPAKEGTAALYGVAGSVKTAGVADRLAVAFLDNLYKLPKN</sequence>
<feature type="chain" id="PRO_5009133823" description="sphinganine-1-phosphate aldolase" evidence="18">
    <location>
        <begin position="25"/>
        <end position="574"/>
    </location>
</feature>
<evidence type="ECO:0000256" key="5">
    <source>
        <dbReference type="ARBA" id="ARBA00022692"/>
    </source>
</evidence>
<keyword evidence="5" id="KW-0812">Transmembrane</keyword>
<dbReference type="OrthoDB" id="10254570at2759"/>
<proteinExistence type="inferred from homology"/>
<dbReference type="Gene3D" id="6.10.140.2150">
    <property type="match status" value="1"/>
</dbReference>
<protein>
    <recommendedName>
        <fullName evidence="14">sphinganine-1-phosphate aldolase</fullName>
        <ecNumber evidence="14">4.1.2.27</ecNumber>
    </recommendedName>
    <alternativeName>
        <fullName evidence="15">Sphingosine-1-phosphate aldolase</fullName>
    </alternativeName>
</protein>
<dbReference type="GO" id="GO:0019752">
    <property type="term" value="P:carboxylic acid metabolic process"/>
    <property type="evidence" value="ECO:0007669"/>
    <property type="project" value="InterPro"/>
</dbReference>
<evidence type="ECO:0000256" key="16">
    <source>
        <dbReference type="PIRSR" id="PIRSR602129-50"/>
    </source>
</evidence>
<dbReference type="GO" id="GO:0030149">
    <property type="term" value="P:sphingolipid catabolic process"/>
    <property type="evidence" value="ECO:0007669"/>
    <property type="project" value="TreeGrafter"/>
</dbReference>
<name>A0A1E3PFN9_9ASCO</name>
<comment type="subcellular location">
    <subcellularLocation>
        <location evidence="2">Endoplasmic reticulum membrane</location>
        <topology evidence="2">Single-pass membrane protein</topology>
    </subcellularLocation>
</comment>
<dbReference type="Gene3D" id="3.90.1150.10">
    <property type="entry name" value="Aspartate Aminotransferase, domain 1"/>
    <property type="match status" value="1"/>
</dbReference>
<dbReference type="GO" id="GO:0005789">
    <property type="term" value="C:endoplasmic reticulum membrane"/>
    <property type="evidence" value="ECO:0007669"/>
    <property type="project" value="UniProtKB-SubCell"/>
</dbReference>
<dbReference type="Pfam" id="PF00282">
    <property type="entry name" value="Pyridoxal_deC"/>
    <property type="match status" value="1"/>
</dbReference>
<dbReference type="InterPro" id="IPR015421">
    <property type="entry name" value="PyrdxlP-dep_Trfase_major"/>
</dbReference>
<evidence type="ECO:0000256" key="15">
    <source>
        <dbReference type="ARBA" id="ARBA00042568"/>
    </source>
</evidence>
<comment type="similarity">
    <text evidence="13">Belongs to the group II decarboxylase family. Sphingosine-1-phosphate lyase subfamily.</text>
</comment>
<evidence type="ECO:0000256" key="7">
    <source>
        <dbReference type="ARBA" id="ARBA00022898"/>
    </source>
</evidence>
<evidence type="ECO:0000256" key="9">
    <source>
        <dbReference type="ARBA" id="ARBA00022989"/>
    </source>
</evidence>
<keyword evidence="8" id="KW-0746">Sphingolipid metabolism</keyword>
<dbReference type="InterPro" id="IPR002129">
    <property type="entry name" value="PyrdxlP-dep_de-COase"/>
</dbReference>
<comment type="cofactor">
    <cofactor evidence="1 16 17">
        <name>pyridoxal 5'-phosphate</name>
        <dbReference type="ChEBI" id="CHEBI:597326"/>
    </cofactor>
</comment>